<protein>
    <submittedName>
        <fullName evidence="2">Uncharacterized protein</fullName>
    </submittedName>
</protein>
<gene>
    <name evidence="2" type="ORF">Agabi119p4_121</name>
</gene>
<evidence type="ECO:0000313" key="3">
    <source>
        <dbReference type="Proteomes" id="UP000629468"/>
    </source>
</evidence>
<dbReference type="InterPro" id="IPR006056">
    <property type="entry name" value="RidA"/>
</dbReference>
<dbReference type="PANTHER" id="PTHR11803:SF58">
    <property type="entry name" value="PROTEIN HMF1-RELATED"/>
    <property type="match status" value="1"/>
</dbReference>
<dbReference type="Proteomes" id="UP000629468">
    <property type="component" value="Unassembled WGS sequence"/>
</dbReference>
<dbReference type="Pfam" id="PF01042">
    <property type="entry name" value="Ribonuc_L-PSP"/>
    <property type="match status" value="1"/>
</dbReference>
<dbReference type="FunFam" id="3.30.1330.40:FF:000001">
    <property type="entry name" value="L-PSP family endoribonuclease"/>
    <property type="match status" value="1"/>
</dbReference>
<dbReference type="SUPFAM" id="SSF55298">
    <property type="entry name" value="YjgF-like"/>
    <property type="match status" value="1"/>
</dbReference>
<evidence type="ECO:0000256" key="1">
    <source>
        <dbReference type="ARBA" id="ARBA00010552"/>
    </source>
</evidence>
<dbReference type="AlphaFoldDB" id="A0A8H7KKM7"/>
<comment type="caution">
    <text evidence="2">The sequence shown here is derived from an EMBL/GenBank/DDBJ whole genome shotgun (WGS) entry which is preliminary data.</text>
</comment>
<dbReference type="NCBIfam" id="TIGR00004">
    <property type="entry name" value="Rid family detoxifying hydrolase"/>
    <property type="match status" value="1"/>
</dbReference>
<proteinExistence type="inferred from homology"/>
<dbReference type="GO" id="GO:0005829">
    <property type="term" value="C:cytosol"/>
    <property type="evidence" value="ECO:0007669"/>
    <property type="project" value="TreeGrafter"/>
</dbReference>
<accession>A0A8H7KKM7</accession>
<evidence type="ECO:0000313" key="2">
    <source>
        <dbReference type="EMBL" id="KAF7783956.1"/>
    </source>
</evidence>
<dbReference type="InterPro" id="IPR035959">
    <property type="entry name" value="RutC-like_sf"/>
</dbReference>
<reference evidence="2 3" key="1">
    <citation type="journal article" name="Sci. Rep.">
        <title>Telomere-to-telomere assembled and centromere annotated genomes of the two main subspecies of the button mushroom Agaricus bisporus reveal especially polymorphic chromosome ends.</title>
        <authorList>
            <person name="Sonnenberg A.S.M."/>
            <person name="Sedaghat-Telgerd N."/>
            <person name="Lavrijssen B."/>
            <person name="Ohm R.A."/>
            <person name="Hendrickx P.M."/>
            <person name="Scholtmeijer K."/>
            <person name="Baars J.J.P."/>
            <person name="van Peer A."/>
        </authorList>
    </citation>
    <scope>NUCLEOTIDE SEQUENCE [LARGE SCALE GENOMIC DNA]</scope>
    <source>
        <strain evidence="2 3">H119_p4</strain>
    </source>
</reference>
<name>A0A8H7KKM7_AGABI</name>
<dbReference type="InterPro" id="IPR006175">
    <property type="entry name" value="YjgF/YER057c/UK114"/>
</dbReference>
<dbReference type="CDD" id="cd00448">
    <property type="entry name" value="YjgF_YER057c_UK114_family"/>
    <property type="match status" value="1"/>
</dbReference>
<organism evidence="2 3">
    <name type="scientific">Agaricus bisporus var. burnettii</name>
    <dbReference type="NCBI Taxonomy" id="192524"/>
    <lineage>
        <taxon>Eukaryota</taxon>
        <taxon>Fungi</taxon>
        <taxon>Dikarya</taxon>
        <taxon>Basidiomycota</taxon>
        <taxon>Agaricomycotina</taxon>
        <taxon>Agaricomycetes</taxon>
        <taxon>Agaricomycetidae</taxon>
        <taxon>Agaricales</taxon>
        <taxon>Agaricineae</taxon>
        <taxon>Agaricaceae</taxon>
        <taxon>Agaricus</taxon>
    </lineage>
</organism>
<dbReference type="GO" id="GO:0019239">
    <property type="term" value="F:deaminase activity"/>
    <property type="evidence" value="ECO:0007669"/>
    <property type="project" value="TreeGrafter"/>
</dbReference>
<dbReference type="Gene3D" id="3.30.1330.40">
    <property type="entry name" value="RutC-like"/>
    <property type="match status" value="1"/>
</dbReference>
<sequence>MFFARRGAQQFFSQGVLGHRRIIGISGRSPRQFLSTNVDTYRWNHFGSITTRLGSQCVGKVTSRAMSTKVTTHESLKIVNTTQAPAAIGPYSQAIKTMEIVQGGVEEQTKQALKNFKAVVEASGSELGKVAKTTVFLKNMNDFAAVNAVYAEFFGDHKPARSAVEVARLPKDVLVEVEAIVSLA</sequence>
<dbReference type="EMBL" id="JABXXO010000001">
    <property type="protein sequence ID" value="KAF7783956.1"/>
    <property type="molecule type" value="Genomic_DNA"/>
</dbReference>
<dbReference type="GO" id="GO:0005739">
    <property type="term" value="C:mitochondrion"/>
    <property type="evidence" value="ECO:0007669"/>
    <property type="project" value="TreeGrafter"/>
</dbReference>
<dbReference type="PANTHER" id="PTHR11803">
    <property type="entry name" value="2-IMINOBUTANOATE/2-IMINOPROPANOATE DEAMINASE RIDA"/>
    <property type="match status" value="1"/>
</dbReference>
<comment type="similarity">
    <text evidence="1">Belongs to the RutC family.</text>
</comment>